<keyword evidence="2" id="KW-0169">Cobalamin biosynthesis</keyword>
<dbReference type="InterPro" id="IPR014777">
    <property type="entry name" value="4pyrrole_Mease_sub1"/>
</dbReference>
<dbReference type="Pfam" id="PF00590">
    <property type="entry name" value="TP_methylase"/>
    <property type="match status" value="1"/>
</dbReference>
<comment type="caution">
    <text evidence="7">The sequence shown here is derived from an EMBL/GenBank/DDBJ whole genome shotgun (WGS) entry which is preliminary data.</text>
</comment>
<evidence type="ECO:0000256" key="5">
    <source>
        <dbReference type="ARBA" id="ARBA00022691"/>
    </source>
</evidence>
<evidence type="ECO:0000313" key="7">
    <source>
        <dbReference type="EMBL" id="MFC3292764.1"/>
    </source>
</evidence>
<dbReference type="InterPro" id="IPR014776">
    <property type="entry name" value="4pyrrole_Mease_sub2"/>
</dbReference>
<dbReference type="InterPro" id="IPR035996">
    <property type="entry name" value="4pyrrol_Methylase_sf"/>
</dbReference>
<dbReference type="PIRSF" id="PIRSF036525">
    <property type="entry name" value="CobF"/>
    <property type="match status" value="1"/>
</dbReference>
<keyword evidence="3 7" id="KW-0489">Methyltransferase</keyword>
<comment type="pathway">
    <text evidence="1">Cofactor biosynthesis; adenosylcobalamin biosynthesis.</text>
</comment>
<dbReference type="Gene3D" id="3.40.1010.10">
    <property type="entry name" value="Cobalt-precorrin-4 Transmethylase, Domain 1"/>
    <property type="match status" value="1"/>
</dbReference>
<dbReference type="InterPro" id="IPR012797">
    <property type="entry name" value="CobF"/>
</dbReference>
<dbReference type="Gene3D" id="3.30.950.10">
    <property type="entry name" value="Methyltransferase, Cobalt-precorrin-4 Transmethylase, Domain 2"/>
    <property type="match status" value="1"/>
</dbReference>
<evidence type="ECO:0000313" key="8">
    <source>
        <dbReference type="Proteomes" id="UP001595640"/>
    </source>
</evidence>
<evidence type="ECO:0000256" key="1">
    <source>
        <dbReference type="ARBA" id="ARBA00004953"/>
    </source>
</evidence>
<dbReference type="NCBIfam" id="TIGR02434">
    <property type="entry name" value="CobF"/>
    <property type="match status" value="1"/>
</dbReference>
<protein>
    <submittedName>
        <fullName evidence="7">Precorrin-6A synthase (Deacetylating)</fullName>
        <ecNumber evidence="7">2.1.1.152</ecNumber>
    </submittedName>
</protein>
<dbReference type="RefSeq" id="WP_019019842.1">
    <property type="nucleotide sequence ID" value="NZ_BMXD01000010.1"/>
</dbReference>
<evidence type="ECO:0000256" key="4">
    <source>
        <dbReference type="ARBA" id="ARBA00022679"/>
    </source>
</evidence>
<dbReference type="SUPFAM" id="SSF53790">
    <property type="entry name" value="Tetrapyrrole methylase"/>
    <property type="match status" value="1"/>
</dbReference>
<feature type="domain" description="Tetrapyrrole methylase" evidence="6">
    <location>
        <begin position="4"/>
        <end position="228"/>
    </location>
</feature>
<keyword evidence="8" id="KW-1185">Reference proteome</keyword>
<accession>A0ABV7M4H9</accession>
<dbReference type="GO" id="GO:0032259">
    <property type="term" value="P:methylation"/>
    <property type="evidence" value="ECO:0007669"/>
    <property type="project" value="UniProtKB-KW"/>
</dbReference>
<organism evidence="7 8">
    <name type="scientific">Modicisalibacter luteus</name>
    <dbReference type="NCBI Taxonomy" id="453962"/>
    <lineage>
        <taxon>Bacteria</taxon>
        <taxon>Pseudomonadati</taxon>
        <taxon>Pseudomonadota</taxon>
        <taxon>Gammaproteobacteria</taxon>
        <taxon>Oceanospirillales</taxon>
        <taxon>Halomonadaceae</taxon>
        <taxon>Modicisalibacter</taxon>
    </lineage>
</organism>
<dbReference type="EMBL" id="JBHRUH010000019">
    <property type="protein sequence ID" value="MFC3292764.1"/>
    <property type="molecule type" value="Genomic_DNA"/>
</dbReference>
<sequence length="272" mass="29959">MIRLSLIGIGTGNPEHVTLAAVRALNEADLILLPRKGEAKSDLIDLRRLLCRNLLDDPEQTRVVEFDLPRRDAHGDYLNAVDAWHEAIASVWAELMETHLPQGGRVGMLIWGDPSLYDSSLRIASRLESCMKGCTKGAAERTVEVDVVPGITSLQVLTAEHRIPLNALAEPVQITTGRRLREHGWPGEAATVAVMLDSGGAFEALPSEGIYIWWGAYLGMDKQSLLDGWLADVAPSIIERRAALRERHGWIMDIYLLARTPTGIAAPSNEYQ</sequence>
<keyword evidence="5" id="KW-0949">S-adenosyl-L-methionine</keyword>
<gene>
    <name evidence="7" type="primary">cobF</name>
    <name evidence="7" type="ORF">ACFOEI_11900</name>
</gene>
<dbReference type="PANTHER" id="PTHR43467:SF1">
    <property type="entry name" value="PRECORRIN-6A SYNTHASE [DEACETYLATING]"/>
    <property type="match status" value="1"/>
</dbReference>
<keyword evidence="4 7" id="KW-0808">Transferase</keyword>
<dbReference type="PANTHER" id="PTHR43467">
    <property type="entry name" value="COBALT-PRECORRIN-2 C(20)-METHYLTRANSFERASE"/>
    <property type="match status" value="1"/>
</dbReference>
<evidence type="ECO:0000256" key="2">
    <source>
        <dbReference type="ARBA" id="ARBA00022573"/>
    </source>
</evidence>
<dbReference type="EC" id="2.1.1.152" evidence="7"/>
<dbReference type="GO" id="GO:0043819">
    <property type="term" value="F:precorrin-6A synthase (deacetylating) activity"/>
    <property type="evidence" value="ECO:0007669"/>
    <property type="project" value="UniProtKB-EC"/>
</dbReference>
<reference evidence="8" key="1">
    <citation type="journal article" date="2019" name="Int. J. Syst. Evol. Microbiol.">
        <title>The Global Catalogue of Microorganisms (GCM) 10K type strain sequencing project: providing services to taxonomists for standard genome sequencing and annotation.</title>
        <authorList>
            <consortium name="The Broad Institute Genomics Platform"/>
            <consortium name="The Broad Institute Genome Sequencing Center for Infectious Disease"/>
            <person name="Wu L."/>
            <person name="Ma J."/>
        </authorList>
    </citation>
    <scope>NUCLEOTIDE SEQUENCE [LARGE SCALE GENOMIC DNA]</scope>
    <source>
        <strain evidence="8">KCTC 12847</strain>
    </source>
</reference>
<evidence type="ECO:0000259" key="6">
    <source>
        <dbReference type="Pfam" id="PF00590"/>
    </source>
</evidence>
<proteinExistence type="predicted"/>
<name>A0ABV7M4H9_9GAMM</name>
<evidence type="ECO:0000256" key="3">
    <source>
        <dbReference type="ARBA" id="ARBA00022603"/>
    </source>
</evidence>
<dbReference type="Proteomes" id="UP001595640">
    <property type="component" value="Unassembled WGS sequence"/>
</dbReference>
<dbReference type="CDD" id="cd11643">
    <property type="entry name" value="Precorrin-6A-synthase"/>
    <property type="match status" value="1"/>
</dbReference>
<dbReference type="InterPro" id="IPR000878">
    <property type="entry name" value="4pyrrol_Mease"/>
</dbReference>